<evidence type="ECO:0000256" key="9">
    <source>
        <dbReference type="ARBA" id="ARBA00023067"/>
    </source>
</evidence>
<keyword evidence="9" id="KW-0226">DNA condensation</keyword>
<dbReference type="AlphaFoldDB" id="A0A9W6YYV8"/>
<feature type="region of interest" description="Disordered" evidence="11">
    <location>
        <begin position="110"/>
        <end position="140"/>
    </location>
</feature>
<evidence type="ECO:0000256" key="5">
    <source>
        <dbReference type="ARBA" id="ARBA00022454"/>
    </source>
</evidence>
<evidence type="ECO:0000313" key="12">
    <source>
        <dbReference type="EMBL" id="GMG39220.1"/>
    </source>
</evidence>
<proteinExistence type="inferred from homology"/>
<comment type="subcellular location">
    <subcellularLocation>
        <location evidence="1">Chromosome</location>
    </subcellularLocation>
    <subcellularLocation>
        <location evidence="2">Cytoplasm</location>
    </subcellularLocation>
</comment>
<sequence length="442" mass="50379">MLYDTLSGKDIDLDEVFDNIANEDDNDDFNNMSPDIPDYGWDNGFDDGGFSDTNDANEAASLPQDEYEELNKTEAKAIEKVEMARYKDIDLLLKDRWDGNRHHWKIKRLKRKRNRHDVPETEETISSTPKPVGSDTKSKSKKKKDVELIDFIDESLDVDEDELFAKPSEKRKIQLPGNGSQLNRDITTLPDDLEWNSEKLIRKFLKPNQTVIGRKRIKKRQVGNIEADGEFWAGVYENDYSPEDNHNFENIENLNPIDADADDDDDGDDDYYGIEGGEFGFEIPTQMLGTQATQSIYDIKRSVKYSKVSKRVNVKLLKDNLWHSVTSAANDKHQVQTKLSNLIRSTETKYQGKRKSELSTSFYLICVLHLANEHGLILSNNDDDDLSDLRITGEIVDLEELEKEQEEAHAKIEKTSTSKCNAKIEKNSTSSSNENLAAGQAK</sequence>
<reference evidence="12" key="1">
    <citation type="submission" date="2023-04" db="EMBL/GenBank/DDBJ databases">
        <title>Ambrosiozyma monospora NBRC 1965.</title>
        <authorList>
            <person name="Ichikawa N."/>
            <person name="Sato H."/>
            <person name="Tonouchi N."/>
        </authorList>
    </citation>
    <scope>NUCLEOTIDE SEQUENCE</scope>
    <source>
        <strain evidence="12">NBRC 1965</strain>
    </source>
</reference>
<accession>A0A9W6YYV8</accession>
<dbReference type="InterPro" id="IPR022816">
    <property type="entry name" value="Condensin_barren_su2"/>
</dbReference>
<evidence type="ECO:0000256" key="1">
    <source>
        <dbReference type="ARBA" id="ARBA00004286"/>
    </source>
</evidence>
<organism evidence="12 13">
    <name type="scientific">Ambrosiozyma monospora</name>
    <name type="common">Yeast</name>
    <name type="synonym">Endomycopsis monosporus</name>
    <dbReference type="NCBI Taxonomy" id="43982"/>
    <lineage>
        <taxon>Eukaryota</taxon>
        <taxon>Fungi</taxon>
        <taxon>Dikarya</taxon>
        <taxon>Ascomycota</taxon>
        <taxon>Saccharomycotina</taxon>
        <taxon>Pichiomycetes</taxon>
        <taxon>Pichiales</taxon>
        <taxon>Pichiaceae</taxon>
        <taxon>Ambrosiozyma</taxon>
    </lineage>
</organism>
<dbReference type="GO" id="GO:0007076">
    <property type="term" value="P:mitotic chromosome condensation"/>
    <property type="evidence" value="ECO:0007669"/>
    <property type="project" value="InterPro"/>
</dbReference>
<dbReference type="OrthoDB" id="362021at2759"/>
<dbReference type="GO" id="GO:0051301">
    <property type="term" value="P:cell division"/>
    <property type="evidence" value="ECO:0007669"/>
    <property type="project" value="UniProtKB-KW"/>
</dbReference>
<keyword evidence="10" id="KW-0131">Cell cycle</keyword>
<feature type="region of interest" description="Disordered" evidence="11">
    <location>
        <begin position="22"/>
        <end position="64"/>
    </location>
</feature>
<feature type="region of interest" description="Disordered" evidence="11">
    <location>
        <begin position="406"/>
        <end position="442"/>
    </location>
</feature>
<evidence type="ECO:0000256" key="3">
    <source>
        <dbReference type="ARBA" id="ARBA00009471"/>
    </source>
</evidence>
<keyword evidence="13" id="KW-1185">Reference proteome</keyword>
<evidence type="ECO:0000256" key="10">
    <source>
        <dbReference type="ARBA" id="ARBA00023306"/>
    </source>
</evidence>
<evidence type="ECO:0000256" key="2">
    <source>
        <dbReference type="ARBA" id="ARBA00004496"/>
    </source>
</evidence>
<dbReference type="GO" id="GO:0003682">
    <property type="term" value="F:chromatin binding"/>
    <property type="evidence" value="ECO:0007669"/>
    <property type="project" value="TreeGrafter"/>
</dbReference>
<keyword evidence="8" id="KW-0498">Mitosis</keyword>
<dbReference type="GO" id="GO:0005737">
    <property type="term" value="C:cytoplasm"/>
    <property type="evidence" value="ECO:0007669"/>
    <property type="project" value="UniProtKB-SubCell"/>
</dbReference>
<dbReference type="PANTHER" id="PTHR13108:SF9">
    <property type="entry name" value="CONDENSIN COMPLEX SUBUNIT 2"/>
    <property type="match status" value="1"/>
</dbReference>
<dbReference type="Pfam" id="PF05786">
    <property type="entry name" value="Cnd2"/>
    <property type="match status" value="1"/>
</dbReference>
<gene>
    <name evidence="12" type="ORF">Amon01_000516000</name>
</gene>
<comment type="similarity">
    <text evidence="3">Belongs to the CND2 (condensin subunit 2) family.</text>
</comment>
<name>A0A9W6YYV8_AMBMO</name>
<dbReference type="EMBL" id="BSXU01002742">
    <property type="protein sequence ID" value="GMG39220.1"/>
    <property type="molecule type" value="Genomic_DNA"/>
</dbReference>
<feature type="compositionally biased region" description="Basic and acidic residues" evidence="11">
    <location>
        <begin position="406"/>
        <end position="426"/>
    </location>
</feature>
<dbReference type="GO" id="GO:0000796">
    <property type="term" value="C:condensin complex"/>
    <property type="evidence" value="ECO:0007669"/>
    <property type="project" value="InterPro"/>
</dbReference>
<evidence type="ECO:0000313" key="13">
    <source>
        <dbReference type="Proteomes" id="UP001165063"/>
    </source>
</evidence>
<keyword evidence="5" id="KW-0158">Chromosome</keyword>
<dbReference type="PANTHER" id="PTHR13108">
    <property type="entry name" value="CONDENSIN COMPLEX SUBUNIT 2"/>
    <property type="match status" value="1"/>
</dbReference>
<evidence type="ECO:0000256" key="7">
    <source>
        <dbReference type="ARBA" id="ARBA00022618"/>
    </source>
</evidence>
<keyword evidence="6" id="KW-0963">Cytoplasm</keyword>
<evidence type="ECO:0000256" key="8">
    <source>
        <dbReference type="ARBA" id="ARBA00022776"/>
    </source>
</evidence>
<protein>
    <recommendedName>
        <fullName evidence="4">Condensin complex subunit 2</fullName>
    </recommendedName>
</protein>
<evidence type="ECO:0000256" key="11">
    <source>
        <dbReference type="SAM" id="MobiDB-lite"/>
    </source>
</evidence>
<comment type="caution">
    <text evidence="12">The sequence shown here is derived from an EMBL/GenBank/DDBJ whole genome shotgun (WGS) entry which is preliminary data.</text>
</comment>
<keyword evidence="7" id="KW-0132">Cell division</keyword>
<dbReference type="Proteomes" id="UP001165063">
    <property type="component" value="Unassembled WGS sequence"/>
</dbReference>
<evidence type="ECO:0000256" key="6">
    <source>
        <dbReference type="ARBA" id="ARBA00022490"/>
    </source>
</evidence>
<evidence type="ECO:0000256" key="4">
    <source>
        <dbReference type="ARBA" id="ARBA00016065"/>
    </source>
</evidence>